<feature type="compositionally biased region" description="Basic and acidic residues" evidence="1">
    <location>
        <begin position="1"/>
        <end position="22"/>
    </location>
</feature>
<dbReference type="EMBL" id="FNHL01000003">
    <property type="protein sequence ID" value="SDM81102.1"/>
    <property type="molecule type" value="Genomic_DNA"/>
</dbReference>
<feature type="region of interest" description="Disordered" evidence="1">
    <location>
        <begin position="1"/>
        <end position="37"/>
    </location>
</feature>
<evidence type="ECO:0000313" key="2">
    <source>
        <dbReference type="EMBL" id="SDM81102.1"/>
    </source>
</evidence>
<proteinExistence type="predicted"/>
<sequence length="143" mass="16473">MSEHKRAGLNERERERLLDRLSRGSTSVGGSVPDTVDVQGTEVPLREFVFEIKDFDAVPEAERERADEMVTALRRERLQRRNRLASDDDLTAAEGEQLVESIVGLDRAINPLDSLDARGFEEQAREQWLDEQKRWSAFLHRIL</sequence>
<organism evidence="2 3">
    <name type="scientific">Halogranum gelatinilyticum</name>
    <dbReference type="NCBI Taxonomy" id="660521"/>
    <lineage>
        <taxon>Archaea</taxon>
        <taxon>Methanobacteriati</taxon>
        <taxon>Methanobacteriota</taxon>
        <taxon>Stenosarchaea group</taxon>
        <taxon>Halobacteria</taxon>
        <taxon>Halobacteriales</taxon>
        <taxon>Haloferacaceae</taxon>
    </lineage>
</organism>
<dbReference type="STRING" id="660521.SAMN04487949_2667"/>
<reference evidence="3" key="1">
    <citation type="submission" date="2016-10" db="EMBL/GenBank/DDBJ databases">
        <authorList>
            <person name="Varghese N."/>
            <person name="Submissions S."/>
        </authorList>
    </citation>
    <scope>NUCLEOTIDE SEQUENCE [LARGE SCALE GENOMIC DNA]</scope>
    <source>
        <strain evidence="3">CGMCC 1.10119</strain>
    </source>
</reference>
<dbReference type="AlphaFoldDB" id="A0A1G9W995"/>
<protein>
    <submittedName>
        <fullName evidence="2">Uncharacterized protein</fullName>
    </submittedName>
</protein>
<dbReference type="Pfam" id="PF19101">
    <property type="entry name" value="DUF5788"/>
    <property type="match status" value="1"/>
</dbReference>
<keyword evidence="3" id="KW-1185">Reference proteome</keyword>
<evidence type="ECO:0000256" key="1">
    <source>
        <dbReference type="SAM" id="MobiDB-lite"/>
    </source>
</evidence>
<accession>A0A1G9W995</accession>
<name>A0A1G9W995_9EURY</name>
<evidence type="ECO:0000313" key="3">
    <source>
        <dbReference type="Proteomes" id="UP000199451"/>
    </source>
</evidence>
<gene>
    <name evidence="2" type="ORF">SAMN04487949_2667</name>
</gene>
<dbReference type="RefSeq" id="WP_244510013.1">
    <property type="nucleotide sequence ID" value="NZ_FNHL01000003.1"/>
</dbReference>
<dbReference type="Proteomes" id="UP000199451">
    <property type="component" value="Unassembled WGS sequence"/>
</dbReference>
<dbReference type="InterPro" id="IPR043900">
    <property type="entry name" value="DUF5788"/>
</dbReference>